<keyword evidence="3" id="KW-1185">Reference proteome</keyword>
<gene>
    <name evidence="2" type="ORF">GCM10007854_26300</name>
</gene>
<proteinExistence type="predicted"/>
<reference evidence="2" key="2">
    <citation type="submission" date="2023-01" db="EMBL/GenBank/DDBJ databases">
        <title>Draft genome sequence of Algimonas porphyrae strain NBRC 108216.</title>
        <authorList>
            <person name="Sun Q."/>
            <person name="Mori K."/>
        </authorList>
    </citation>
    <scope>NUCLEOTIDE SEQUENCE</scope>
    <source>
        <strain evidence="2">NBRC 108216</strain>
    </source>
</reference>
<dbReference type="Proteomes" id="UP001161390">
    <property type="component" value="Unassembled WGS sequence"/>
</dbReference>
<accession>A0ABQ5V297</accession>
<keyword evidence="1" id="KW-0812">Transmembrane</keyword>
<keyword evidence="1" id="KW-0472">Membrane</keyword>
<protein>
    <submittedName>
        <fullName evidence="2">Uncharacterized protein</fullName>
    </submittedName>
</protein>
<dbReference type="EMBL" id="BSNJ01000005">
    <property type="protein sequence ID" value="GLQ21675.1"/>
    <property type="molecule type" value="Genomic_DNA"/>
</dbReference>
<feature type="transmembrane region" description="Helical" evidence="1">
    <location>
        <begin position="15"/>
        <end position="36"/>
    </location>
</feature>
<comment type="caution">
    <text evidence="2">The sequence shown here is derived from an EMBL/GenBank/DDBJ whole genome shotgun (WGS) entry which is preliminary data.</text>
</comment>
<organism evidence="2 3">
    <name type="scientific">Algimonas porphyrae</name>
    <dbReference type="NCBI Taxonomy" id="1128113"/>
    <lineage>
        <taxon>Bacteria</taxon>
        <taxon>Pseudomonadati</taxon>
        <taxon>Pseudomonadota</taxon>
        <taxon>Alphaproteobacteria</taxon>
        <taxon>Maricaulales</taxon>
        <taxon>Robiginitomaculaceae</taxon>
        <taxon>Algimonas</taxon>
    </lineage>
</organism>
<evidence type="ECO:0000256" key="1">
    <source>
        <dbReference type="SAM" id="Phobius"/>
    </source>
</evidence>
<reference evidence="2" key="1">
    <citation type="journal article" date="2014" name="Int. J. Syst. Evol. Microbiol.">
        <title>Complete genome of a new Firmicutes species belonging to the dominant human colonic microbiota ('Ruminococcus bicirculans') reveals two chromosomes and a selective capacity to utilize plant glucans.</title>
        <authorList>
            <consortium name="NISC Comparative Sequencing Program"/>
            <person name="Wegmann U."/>
            <person name="Louis P."/>
            <person name="Goesmann A."/>
            <person name="Henrissat B."/>
            <person name="Duncan S.H."/>
            <person name="Flint H.J."/>
        </authorList>
    </citation>
    <scope>NUCLEOTIDE SEQUENCE</scope>
    <source>
        <strain evidence="2">NBRC 108216</strain>
    </source>
</reference>
<sequence length="255" mass="29262">MILRRIKAHVEKENWFAVGIDFCIVVIGVFIGIQVANWNEVRAVRAETDRTLELLVPANKLFEENAEDFKAYYATTKAYGETALRAWEDQEAISDVDFLVAAYQASQIMAGTSEIEVFAEMIGADNIRNIKDVDLQRRLQNYIINPSNLSRTDDVDTPYRQNVRRAIPFDIQEKIRIECGDRRDDILRAVRLPANCNIDLPIERARIAAETLRTRTDLRDDLQWHMASIQSVLADLDNEIARNQALMSTIESYLQ</sequence>
<evidence type="ECO:0000313" key="3">
    <source>
        <dbReference type="Proteomes" id="UP001161390"/>
    </source>
</evidence>
<name>A0ABQ5V297_9PROT</name>
<dbReference type="RefSeq" id="WP_284373456.1">
    <property type="nucleotide sequence ID" value="NZ_BSNJ01000005.1"/>
</dbReference>
<keyword evidence="1" id="KW-1133">Transmembrane helix</keyword>
<evidence type="ECO:0000313" key="2">
    <source>
        <dbReference type="EMBL" id="GLQ21675.1"/>
    </source>
</evidence>